<dbReference type="InterPro" id="IPR016169">
    <property type="entry name" value="FAD-bd_PCMH_sub2"/>
</dbReference>
<dbReference type="EMBL" id="VHSH01000011">
    <property type="protein sequence ID" value="TQV73353.1"/>
    <property type="molecule type" value="Genomic_DNA"/>
</dbReference>
<comment type="caution">
    <text evidence="5">The sequence shown here is derived from an EMBL/GenBank/DDBJ whole genome shotgun (WGS) entry which is preliminary data.</text>
</comment>
<dbReference type="OrthoDB" id="9814706at2"/>
<dbReference type="PANTHER" id="PTHR42659">
    <property type="entry name" value="XANTHINE DEHYDROGENASE SUBUNIT C-RELATED"/>
    <property type="match status" value="1"/>
</dbReference>
<dbReference type="Proteomes" id="UP000315252">
    <property type="component" value="Unassembled WGS sequence"/>
</dbReference>
<dbReference type="InterPro" id="IPR036683">
    <property type="entry name" value="CO_DH_flav_C_dom_sf"/>
</dbReference>
<dbReference type="InterPro" id="IPR005107">
    <property type="entry name" value="CO_DH_flav_C"/>
</dbReference>
<dbReference type="InterPro" id="IPR036318">
    <property type="entry name" value="FAD-bd_PCMH-like_sf"/>
</dbReference>
<dbReference type="InterPro" id="IPR016166">
    <property type="entry name" value="FAD-bd_PCMH"/>
</dbReference>
<evidence type="ECO:0000259" key="4">
    <source>
        <dbReference type="PROSITE" id="PS51387"/>
    </source>
</evidence>
<proteinExistence type="predicted"/>
<dbReference type="Pfam" id="PF03450">
    <property type="entry name" value="CO_deh_flav_C"/>
    <property type="match status" value="1"/>
</dbReference>
<keyword evidence="2" id="KW-0274">FAD</keyword>
<accession>A0A545T7Z4</accession>
<dbReference type="InterPro" id="IPR051312">
    <property type="entry name" value="Diverse_Substr_Oxidored"/>
</dbReference>
<evidence type="ECO:0000256" key="1">
    <source>
        <dbReference type="ARBA" id="ARBA00022630"/>
    </source>
</evidence>
<dbReference type="RefSeq" id="WP_142899282.1">
    <property type="nucleotide sequence ID" value="NZ_ML660062.1"/>
</dbReference>
<dbReference type="Gene3D" id="3.30.390.50">
    <property type="entry name" value="CO dehydrogenase flavoprotein, C-terminal domain"/>
    <property type="match status" value="1"/>
</dbReference>
<feature type="domain" description="FAD-binding PCMH-type" evidence="4">
    <location>
        <begin position="1"/>
        <end position="169"/>
    </location>
</feature>
<keyword evidence="3" id="KW-0560">Oxidoreductase</keyword>
<evidence type="ECO:0000313" key="6">
    <source>
        <dbReference type="Proteomes" id="UP000315252"/>
    </source>
</evidence>
<dbReference type="PROSITE" id="PS51387">
    <property type="entry name" value="FAD_PCMH"/>
    <property type="match status" value="1"/>
</dbReference>
<protein>
    <submittedName>
        <fullName evidence="5">Xanthine dehydrogenase family protein subunit M</fullName>
    </submittedName>
</protein>
<dbReference type="SMART" id="SM01092">
    <property type="entry name" value="CO_deh_flav_C"/>
    <property type="match status" value="1"/>
</dbReference>
<dbReference type="SUPFAM" id="SSF56176">
    <property type="entry name" value="FAD-binding/transporter-associated domain-like"/>
    <property type="match status" value="1"/>
</dbReference>
<evidence type="ECO:0000313" key="5">
    <source>
        <dbReference type="EMBL" id="TQV73353.1"/>
    </source>
</evidence>
<name>A0A545T7Z4_9PROT</name>
<evidence type="ECO:0000256" key="2">
    <source>
        <dbReference type="ARBA" id="ARBA00022827"/>
    </source>
</evidence>
<dbReference type="PANTHER" id="PTHR42659:SF2">
    <property type="entry name" value="XANTHINE DEHYDROGENASE SUBUNIT C-RELATED"/>
    <property type="match status" value="1"/>
</dbReference>
<organism evidence="5 6">
    <name type="scientific">Denitrobaculum tricleocarpae</name>
    <dbReference type="NCBI Taxonomy" id="2591009"/>
    <lineage>
        <taxon>Bacteria</taxon>
        <taxon>Pseudomonadati</taxon>
        <taxon>Pseudomonadota</taxon>
        <taxon>Alphaproteobacteria</taxon>
        <taxon>Rhodospirillales</taxon>
        <taxon>Rhodospirillaceae</taxon>
        <taxon>Denitrobaculum</taxon>
    </lineage>
</organism>
<sequence>MGEFSRPTQLDEALQCMKQGSWRILAGGTDFYPAQGDRPISESLLDLTAIPELRGITREDSGWRIGGLTTWTDVVEARLPAAFNGLKAAAREVGSIQIQNCGTLAGNICNASPAADGVPPLLTLNAEVELASPSGARRLSLADFITGVRKTACRQDELVSALFIPDVGPQSQGSFLKLGARRYLVISIAMVAVMITPDAQGKIAEARVAVGSCSPVAQRLKGLEESLIGQAAKSGLSEAVTAEHVAGLAPINDVRGTADYRTDIAAELVRRALERAVAPIGEAGPA</sequence>
<dbReference type="GO" id="GO:0016491">
    <property type="term" value="F:oxidoreductase activity"/>
    <property type="evidence" value="ECO:0007669"/>
    <property type="project" value="UniProtKB-KW"/>
</dbReference>
<dbReference type="SUPFAM" id="SSF55447">
    <property type="entry name" value="CO dehydrogenase flavoprotein C-terminal domain-like"/>
    <property type="match status" value="1"/>
</dbReference>
<dbReference type="GO" id="GO:0071949">
    <property type="term" value="F:FAD binding"/>
    <property type="evidence" value="ECO:0007669"/>
    <property type="project" value="InterPro"/>
</dbReference>
<dbReference type="Gene3D" id="3.30.465.10">
    <property type="match status" value="1"/>
</dbReference>
<dbReference type="InterPro" id="IPR002346">
    <property type="entry name" value="Mopterin_DH_FAD-bd"/>
</dbReference>
<evidence type="ECO:0000256" key="3">
    <source>
        <dbReference type="ARBA" id="ARBA00023002"/>
    </source>
</evidence>
<keyword evidence="1" id="KW-0285">Flavoprotein</keyword>
<gene>
    <name evidence="5" type="ORF">FKG95_25395</name>
</gene>
<dbReference type="Pfam" id="PF00941">
    <property type="entry name" value="FAD_binding_5"/>
    <property type="match status" value="1"/>
</dbReference>
<keyword evidence="6" id="KW-1185">Reference proteome</keyword>
<dbReference type="AlphaFoldDB" id="A0A545T7Z4"/>
<reference evidence="5 6" key="1">
    <citation type="submission" date="2019-06" db="EMBL/GenBank/DDBJ databases">
        <title>Whole genome sequence for Rhodospirillaceae sp. R148.</title>
        <authorList>
            <person name="Wang G."/>
        </authorList>
    </citation>
    <scope>NUCLEOTIDE SEQUENCE [LARGE SCALE GENOMIC DNA]</scope>
    <source>
        <strain evidence="5 6">R148</strain>
    </source>
</reference>